<proteinExistence type="predicted"/>
<name>A0AC60QV53_IXOPE</name>
<keyword evidence="2" id="KW-1185">Reference proteome</keyword>
<evidence type="ECO:0000313" key="1">
    <source>
        <dbReference type="EMBL" id="KAG0443558.1"/>
    </source>
</evidence>
<accession>A0AC60QV53</accession>
<comment type="caution">
    <text evidence="1">The sequence shown here is derived from an EMBL/GenBank/DDBJ whole genome shotgun (WGS) entry which is preliminary data.</text>
</comment>
<organism evidence="1 2">
    <name type="scientific">Ixodes persulcatus</name>
    <name type="common">Taiga tick</name>
    <dbReference type="NCBI Taxonomy" id="34615"/>
    <lineage>
        <taxon>Eukaryota</taxon>
        <taxon>Metazoa</taxon>
        <taxon>Ecdysozoa</taxon>
        <taxon>Arthropoda</taxon>
        <taxon>Chelicerata</taxon>
        <taxon>Arachnida</taxon>
        <taxon>Acari</taxon>
        <taxon>Parasitiformes</taxon>
        <taxon>Ixodida</taxon>
        <taxon>Ixodoidea</taxon>
        <taxon>Ixodidae</taxon>
        <taxon>Ixodinae</taxon>
        <taxon>Ixodes</taxon>
    </lineage>
</organism>
<reference evidence="1 2" key="1">
    <citation type="journal article" date="2020" name="Cell">
        <title>Large-Scale Comparative Analyses of Tick Genomes Elucidate Their Genetic Diversity and Vector Capacities.</title>
        <authorList>
            <consortium name="Tick Genome and Microbiome Consortium (TIGMIC)"/>
            <person name="Jia N."/>
            <person name="Wang J."/>
            <person name="Shi W."/>
            <person name="Du L."/>
            <person name="Sun Y."/>
            <person name="Zhan W."/>
            <person name="Jiang J.F."/>
            <person name="Wang Q."/>
            <person name="Zhang B."/>
            <person name="Ji P."/>
            <person name="Bell-Sakyi L."/>
            <person name="Cui X.M."/>
            <person name="Yuan T.T."/>
            <person name="Jiang B.G."/>
            <person name="Yang W.F."/>
            <person name="Lam T.T."/>
            <person name="Chang Q.C."/>
            <person name="Ding S.J."/>
            <person name="Wang X.J."/>
            <person name="Zhu J.G."/>
            <person name="Ruan X.D."/>
            <person name="Zhao L."/>
            <person name="Wei J.T."/>
            <person name="Ye R.Z."/>
            <person name="Que T.C."/>
            <person name="Du C.H."/>
            <person name="Zhou Y.H."/>
            <person name="Cheng J.X."/>
            <person name="Dai P.F."/>
            <person name="Guo W.B."/>
            <person name="Han X.H."/>
            <person name="Huang E.J."/>
            <person name="Li L.F."/>
            <person name="Wei W."/>
            <person name="Gao Y.C."/>
            <person name="Liu J.Z."/>
            <person name="Shao H.Z."/>
            <person name="Wang X."/>
            <person name="Wang C.C."/>
            <person name="Yang T.C."/>
            <person name="Huo Q.B."/>
            <person name="Li W."/>
            <person name="Chen H.Y."/>
            <person name="Chen S.E."/>
            <person name="Zhou L.G."/>
            <person name="Ni X.B."/>
            <person name="Tian J.H."/>
            <person name="Sheng Y."/>
            <person name="Liu T."/>
            <person name="Pan Y.S."/>
            <person name="Xia L.Y."/>
            <person name="Li J."/>
            <person name="Zhao F."/>
            <person name="Cao W.C."/>
        </authorList>
    </citation>
    <scope>NUCLEOTIDE SEQUENCE [LARGE SCALE GENOMIC DNA]</scope>
    <source>
        <strain evidence="1">Iper-2018</strain>
    </source>
</reference>
<evidence type="ECO:0000313" key="2">
    <source>
        <dbReference type="Proteomes" id="UP000805193"/>
    </source>
</evidence>
<sequence length="74" mass="8127">MMNVEAVGERVSVLGEGPHWDNRSSTLIYVDVLKREIVRFDPQTKTESVVSSQGALCGARSPSASVDLFLAYQQ</sequence>
<dbReference type="Proteomes" id="UP000805193">
    <property type="component" value="Unassembled WGS sequence"/>
</dbReference>
<dbReference type="EMBL" id="JABSTQ010003233">
    <property type="protein sequence ID" value="KAG0443558.1"/>
    <property type="molecule type" value="Genomic_DNA"/>
</dbReference>
<gene>
    <name evidence="1" type="ORF">HPB47_014783</name>
</gene>
<protein>
    <submittedName>
        <fullName evidence="1">Uncharacterized protein</fullName>
    </submittedName>
</protein>